<reference evidence="7 8" key="1">
    <citation type="submission" date="2016-08" db="EMBL/GenBank/DDBJ databases">
        <title>Draft genome sequence of allopolyploid Zygosaccharomyces rouxii.</title>
        <authorList>
            <person name="Watanabe J."/>
            <person name="Uehara K."/>
            <person name="Mogi Y."/>
            <person name="Tsukioka Y."/>
        </authorList>
    </citation>
    <scope>NUCLEOTIDE SEQUENCE [LARGE SCALE GENOMIC DNA]</scope>
    <source>
        <strain evidence="7 8">NBRC 110957</strain>
    </source>
</reference>
<comment type="subcellular location">
    <subcellularLocation>
        <location evidence="1 4">Nucleus</location>
    </subcellularLocation>
</comment>
<protein>
    <recommendedName>
        <fullName evidence="4">Pre-mRNA-splicing factor</fullName>
    </recommendedName>
</protein>
<feature type="region of interest" description="Disordered" evidence="5">
    <location>
        <begin position="89"/>
        <end position="113"/>
    </location>
</feature>
<sequence length="197" mass="22100">MSGFALDLKSKGKKSGKKKRSNVFGEDDQGKKKTKIKLTHVDEYQEEPEKKLVIEPETLRSSFFNGERPAKANTKDAKPKYGLITVNDENQQEDTSNGQEHINLKLPDEDSLPEITKKEEYEKVPVEEFGEALLRGMGWDGKEDERNGGDSPAPRLPFLGIGAKALPNHNNNGRNKEQEDSYMPVVKVDKKSGEKVT</sequence>
<evidence type="ECO:0000256" key="2">
    <source>
        <dbReference type="ARBA" id="ARBA00008576"/>
    </source>
</evidence>
<organism evidence="7 8">
    <name type="scientific">Zygosaccharomyces rouxii</name>
    <dbReference type="NCBI Taxonomy" id="4956"/>
    <lineage>
        <taxon>Eukaryota</taxon>
        <taxon>Fungi</taxon>
        <taxon>Dikarya</taxon>
        <taxon>Ascomycota</taxon>
        <taxon>Saccharomycotina</taxon>
        <taxon>Saccharomycetes</taxon>
        <taxon>Saccharomycetales</taxon>
        <taxon>Saccharomycetaceae</taxon>
        <taxon>Zygosaccharomyces</taxon>
    </lineage>
</organism>
<comment type="function">
    <text evidence="4">Involved in spliceosome maturation and the first step of pre-mRNA splicing.</text>
</comment>
<evidence type="ECO:0000313" key="7">
    <source>
        <dbReference type="EMBL" id="GAV49082.1"/>
    </source>
</evidence>
<evidence type="ECO:0000259" key="6">
    <source>
        <dbReference type="Pfam" id="PF12656"/>
    </source>
</evidence>
<accession>A0A1Q3A087</accession>
<evidence type="ECO:0000256" key="4">
    <source>
        <dbReference type="RuleBase" id="RU369096"/>
    </source>
</evidence>
<evidence type="ECO:0000256" key="5">
    <source>
        <dbReference type="SAM" id="MobiDB-lite"/>
    </source>
</evidence>
<keyword evidence="3 4" id="KW-0539">Nucleus</keyword>
<dbReference type="Proteomes" id="UP000187013">
    <property type="component" value="Unassembled WGS sequence"/>
</dbReference>
<evidence type="ECO:0000256" key="3">
    <source>
        <dbReference type="ARBA" id="ARBA00023242"/>
    </source>
</evidence>
<dbReference type="AlphaFoldDB" id="A0A1Q3A087"/>
<dbReference type="OMA" id="SKIRITH"/>
<dbReference type="PANTHER" id="PTHR15818:SF2">
    <property type="entry name" value="G-PATCH DOMAIN AND KOW MOTIFS-CONTAINING PROTEIN"/>
    <property type="match status" value="1"/>
</dbReference>
<feature type="domain" description="Spp2/MOS2 G-patch" evidence="6">
    <location>
        <begin position="113"/>
        <end position="165"/>
    </location>
</feature>
<dbReference type="InterPro" id="IPR045166">
    <property type="entry name" value="Spp2-like"/>
</dbReference>
<dbReference type="EMBL" id="BDGX01000014">
    <property type="protein sequence ID" value="GAV49082.1"/>
    <property type="molecule type" value="Genomic_DNA"/>
</dbReference>
<dbReference type="PANTHER" id="PTHR15818">
    <property type="entry name" value="G PATCH AND KOW-CONTAINING"/>
    <property type="match status" value="1"/>
</dbReference>
<keyword evidence="4" id="KW-0747">Spliceosome</keyword>
<comment type="similarity">
    <text evidence="2 4">Belongs to the SPP2 family.</text>
</comment>
<feature type="compositionally biased region" description="Basic residues" evidence="5">
    <location>
        <begin position="11"/>
        <end position="21"/>
    </location>
</feature>
<name>A0A1Q3A087_ZYGRO</name>
<gene>
    <name evidence="7" type="ORF">ZYGR_0N04870</name>
</gene>
<dbReference type="OrthoDB" id="5577072at2759"/>
<proteinExistence type="inferred from homology"/>
<keyword evidence="4" id="KW-0508">mRNA splicing</keyword>
<dbReference type="InterPro" id="IPR026822">
    <property type="entry name" value="Spp2/MOS2_G-patch"/>
</dbReference>
<feature type="compositionally biased region" description="Polar residues" evidence="5">
    <location>
        <begin position="89"/>
        <end position="100"/>
    </location>
</feature>
<comment type="caution">
    <text evidence="7">The sequence shown here is derived from an EMBL/GenBank/DDBJ whole genome shotgun (WGS) entry which is preliminary data.</text>
</comment>
<dbReference type="GO" id="GO:0005681">
    <property type="term" value="C:spliceosomal complex"/>
    <property type="evidence" value="ECO:0007669"/>
    <property type="project" value="UniProtKB-UniRule"/>
</dbReference>
<dbReference type="GO" id="GO:0000398">
    <property type="term" value="P:mRNA splicing, via spliceosome"/>
    <property type="evidence" value="ECO:0007669"/>
    <property type="project" value="UniProtKB-UniRule"/>
</dbReference>
<feature type="compositionally biased region" description="Basic and acidic residues" evidence="5">
    <location>
        <begin position="187"/>
        <end position="197"/>
    </location>
</feature>
<evidence type="ECO:0000313" key="8">
    <source>
        <dbReference type="Proteomes" id="UP000187013"/>
    </source>
</evidence>
<feature type="region of interest" description="Disordered" evidence="5">
    <location>
        <begin position="1"/>
        <end position="32"/>
    </location>
</feature>
<dbReference type="eggNOG" id="ENOG502S8BR">
    <property type="taxonomic scope" value="Eukaryota"/>
</dbReference>
<evidence type="ECO:0000256" key="1">
    <source>
        <dbReference type="ARBA" id="ARBA00004123"/>
    </source>
</evidence>
<keyword evidence="4" id="KW-0507">mRNA processing</keyword>
<dbReference type="Pfam" id="PF12656">
    <property type="entry name" value="G-patch_2"/>
    <property type="match status" value="1"/>
</dbReference>
<feature type="region of interest" description="Disordered" evidence="5">
    <location>
        <begin position="138"/>
        <end position="197"/>
    </location>
</feature>